<gene>
    <name evidence="9" type="ORF">KSF_003390</name>
</gene>
<evidence type="ECO:0000256" key="2">
    <source>
        <dbReference type="ARBA" id="ARBA00022485"/>
    </source>
</evidence>
<dbReference type="PANTHER" id="PTHR43273:SF3">
    <property type="entry name" value="ANAEROBIC SULFATASE-MATURATING ENZYME HOMOLOG ASLB-RELATED"/>
    <property type="match status" value="1"/>
</dbReference>
<keyword evidence="3" id="KW-0949">S-adenosyl-L-methionine</keyword>
<dbReference type="SFLD" id="SFLDG01384">
    <property type="entry name" value="thioether_bond_formation_requi"/>
    <property type="match status" value="1"/>
</dbReference>
<keyword evidence="10" id="KW-1185">Reference proteome</keyword>
<dbReference type="AlphaFoldDB" id="A0A8J3III9"/>
<dbReference type="NCBIfam" id="TIGR04085">
    <property type="entry name" value="rSAM_more_4Fe4S"/>
    <property type="match status" value="1"/>
</dbReference>
<protein>
    <submittedName>
        <fullName evidence="9">Anaerobic sulfatase maturase</fullName>
    </submittedName>
</protein>
<dbReference type="PROSITE" id="PS51918">
    <property type="entry name" value="RADICAL_SAM"/>
    <property type="match status" value="1"/>
</dbReference>
<dbReference type="GO" id="GO:0016491">
    <property type="term" value="F:oxidoreductase activity"/>
    <property type="evidence" value="ECO:0007669"/>
    <property type="project" value="InterPro"/>
</dbReference>
<dbReference type="InterPro" id="IPR023885">
    <property type="entry name" value="4Fe4S-binding_SPASM_dom"/>
</dbReference>
<dbReference type="SFLD" id="SFLDF00285">
    <property type="entry name" value="anaerobic_Ser-type_sulfatase-m"/>
    <property type="match status" value="1"/>
</dbReference>
<evidence type="ECO:0000256" key="7">
    <source>
        <dbReference type="ARBA" id="ARBA00023601"/>
    </source>
</evidence>
<sequence>MRALSKHELVAGGTGHKSLMIPPAFQVMVKPRGSLCNLDCSYCFYLEKEKLYPGASFRMSDELLEEYIRQYIAAQWVPEVVFAWQGGEPTLMGLEFYRKAVALQQKYRRPGMRILNALQTNGTRLDDPWCAFFREHNFLIGLSLDGPRKLHDAYRVDKGGQPTFDRVMAGLSLLKQHQVEVNVLTCVHTANVDDPLAVYRFLRDEVGARYIQFLPIVERMPATGSQEETQVSPRSVDGEAYGHFLNTVFDEWVRRDVGQVSVQMFDIALAIWLGEPSGLCIFDETCGQGLAMEHNGDVYACDHFVEPGYLLGNMQIIPLAELAGSVRQRAFGLAKREALPRYCRECPVAFACHGGCPKDRFIQTPDGEPGLNYLCAGYKAFFSHVDAPMKLMSALIRQGRPVTDVMTAL</sequence>
<dbReference type="InterPro" id="IPR047207">
    <property type="entry name" value="SPASM_anSME"/>
</dbReference>
<dbReference type="EMBL" id="BNJK01000001">
    <property type="protein sequence ID" value="GHO90291.1"/>
    <property type="molecule type" value="Genomic_DNA"/>
</dbReference>
<keyword evidence="6" id="KW-0411">Iron-sulfur</keyword>
<evidence type="ECO:0000256" key="6">
    <source>
        <dbReference type="ARBA" id="ARBA00023014"/>
    </source>
</evidence>
<evidence type="ECO:0000256" key="4">
    <source>
        <dbReference type="ARBA" id="ARBA00022723"/>
    </source>
</evidence>
<evidence type="ECO:0000313" key="9">
    <source>
        <dbReference type="EMBL" id="GHO90291.1"/>
    </source>
</evidence>
<name>A0A8J3III9_9CHLR</name>
<keyword evidence="2" id="KW-0004">4Fe-4S</keyword>
<dbReference type="SFLD" id="SFLDG01386">
    <property type="entry name" value="main_SPASM_domain-containing"/>
    <property type="match status" value="1"/>
</dbReference>
<comment type="cofactor">
    <cofactor evidence="1">
        <name>[4Fe-4S] cluster</name>
        <dbReference type="ChEBI" id="CHEBI:49883"/>
    </cofactor>
</comment>
<keyword evidence="4" id="KW-0479">Metal-binding</keyword>
<dbReference type="Gene3D" id="3.20.20.70">
    <property type="entry name" value="Aldolase class I"/>
    <property type="match status" value="1"/>
</dbReference>
<dbReference type="Pfam" id="PF13186">
    <property type="entry name" value="SPASM"/>
    <property type="match status" value="1"/>
</dbReference>
<keyword evidence="5" id="KW-0408">Iron</keyword>
<evidence type="ECO:0000256" key="5">
    <source>
        <dbReference type="ARBA" id="ARBA00023004"/>
    </source>
</evidence>
<evidence type="ECO:0000313" key="10">
    <source>
        <dbReference type="Proteomes" id="UP000597444"/>
    </source>
</evidence>
<dbReference type="SFLD" id="SFLDG01072">
    <property type="entry name" value="dehydrogenase_like"/>
    <property type="match status" value="1"/>
</dbReference>
<dbReference type="PANTHER" id="PTHR43273">
    <property type="entry name" value="ANAEROBIC SULFATASE-MATURATING ENZYME HOMOLOG ASLB-RELATED"/>
    <property type="match status" value="1"/>
</dbReference>
<accession>A0A8J3III9</accession>
<dbReference type="GO" id="GO:0051539">
    <property type="term" value="F:4 iron, 4 sulfur cluster binding"/>
    <property type="evidence" value="ECO:0007669"/>
    <property type="project" value="UniProtKB-KW"/>
</dbReference>
<feature type="domain" description="Radical SAM core" evidence="8">
    <location>
        <begin position="19"/>
        <end position="254"/>
    </location>
</feature>
<dbReference type="InterPro" id="IPR034491">
    <property type="entry name" value="Anaerob_Ser_sulfatase-maturase"/>
</dbReference>
<dbReference type="RefSeq" id="WP_236064782.1">
    <property type="nucleotide sequence ID" value="NZ_BNJK01000001.1"/>
</dbReference>
<dbReference type="NCBIfam" id="TIGR03942">
    <property type="entry name" value="sulfatase_rSAM"/>
    <property type="match status" value="1"/>
</dbReference>
<comment type="caution">
    <text evidence="9">The sequence shown here is derived from an EMBL/GenBank/DDBJ whole genome shotgun (WGS) entry which is preliminary data.</text>
</comment>
<evidence type="ECO:0000256" key="1">
    <source>
        <dbReference type="ARBA" id="ARBA00001966"/>
    </source>
</evidence>
<evidence type="ECO:0000259" key="8">
    <source>
        <dbReference type="PROSITE" id="PS51918"/>
    </source>
</evidence>
<dbReference type="InterPro" id="IPR013785">
    <property type="entry name" value="Aldolase_TIM"/>
</dbReference>
<reference evidence="9" key="1">
    <citation type="submission" date="2020-10" db="EMBL/GenBank/DDBJ databases">
        <title>Taxonomic study of unclassified bacteria belonging to the class Ktedonobacteria.</title>
        <authorList>
            <person name="Yabe S."/>
            <person name="Wang C.M."/>
            <person name="Zheng Y."/>
            <person name="Sakai Y."/>
            <person name="Cavaletti L."/>
            <person name="Monciardini P."/>
            <person name="Donadio S."/>
        </authorList>
    </citation>
    <scope>NUCLEOTIDE SEQUENCE</scope>
    <source>
        <strain evidence="9">ID150040</strain>
    </source>
</reference>
<proteinExistence type="inferred from homology"/>
<dbReference type="SFLD" id="SFLDG01067">
    <property type="entry name" value="SPASM/twitch_domain_containing"/>
    <property type="match status" value="1"/>
</dbReference>
<dbReference type="CDD" id="cd21120">
    <property type="entry name" value="SPASM_anSME"/>
    <property type="match status" value="1"/>
</dbReference>
<dbReference type="InterPro" id="IPR023867">
    <property type="entry name" value="Sulphatase_maturase_rSAM"/>
</dbReference>
<comment type="similarity">
    <text evidence="7">Belongs to the radical SAM superfamily. Anaerobic sulfatase-maturating enzyme family.</text>
</comment>
<evidence type="ECO:0000256" key="3">
    <source>
        <dbReference type="ARBA" id="ARBA00022691"/>
    </source>
</evidence>
<dbReference type="Proteomes" id="UP000597444">
    <property type="component" value="Unassembled WGS sequence"/>
</dbReference>
<dbReference type="Pfam" id="PF04055">
    <property type="entry name" value="Radical_SAM"/>
    <property type="match status" value="1"/>
</dbReference>
<dbReference type="GO" id="GO:0046872">
    <property type="term" value="F:metal ion binding"/>
    <property type="evidence" value="ECO:0007669"/>
    <property type="project" value="UniProtKB-KW"/>
</dbReference>
<dbReference type="CDD" id="cd01335">
    <property type="entry name" value="Radical_SAM"/>
    <property type="match status" value="1"/>
</dbReference>
<dbReference type="SUPFAM" id="SSF102114">
    <property type="entry name" value="Radical SAM enzymes"/>
    <property type="match status" value="1"/>
</dbReference>
<organism evidence="9 10">
    <name type="scientific">Reticulibacter mediterranei</name>
    <dbReference type="NCBI Taxonomy" id="2778369"/>
    <lineage>
        <taxon>Bacteria</taxon>
        <taxon>Bacillati</taxon>
        <taxon>Chloroflexota</taxon>
        <taxon>Ktedonobacteria</taxon>
        <taxon>Ktedonobacterales</taxon>
        <taxon>Reticulibacteraceae</taxon>
        <taxon>Reticulibacter</taxon>
    </lineage>
</organism>
<dbReference type="SFLD" id="SFLDS00029">
    <property type="entry name" value="Radical_SAM"/>
    <property type="match status" value="1"/>
</dbReference>
<dbReference type="InterPro" id="IPR007197">
    <property type="entry name" value="rSAM"/>
</dbReference>
<dbReference type="InterPro" id="IPR058240">
    <property type="entry name" value="rSAM_sf"/>
</dbReference>